<accession>A0A1I1UNL3</accession>
<protein>
    <recommendedName>
        <fullName evidence="3">DUF2508 domain-containing protein</fullName>
    </recommendedName>
</protein>
<gene>
    <name evidence="1" type="ORF">SAMN05216238_103300</name>
</gene>
<dbReference type="Pfam" id="PF10704">
    <property type="entry name" value="DUF2508"/>
    <property type="match status" value="1"/>
</dbReference>
<dbReference type="OrthoDB" id="2166610at2"/>
<dbReference type="STRING" id="640948.SAMN05216238_103300"/>
<reference evidence="2" key="1">
    <citation type="submission" date="2016-10" db="EMBL/GenBank/DDBJ databases">
        <authorList>
            <person name="Varghese N."/>
            <person name="Submissions S."/>
        </authorList>
    </citation>
    <scope>NUCLEOTIDE SEQUENCE [LARGE SCALE GENOMIC DNA]</scope>
    <source>
        <strain evidence="2">DSM 22530</strain>
    </source>
</reference>
<name>A0A1I1UNL3_9BACI</name>
<dbReference type="RefSeq" id="WP_090082994.1">
    <property type="nucleotide sequence ID" value="NZ_FOMR01000003.1"/>
</dbReference>
<evidence type="ECO:0008006" key="3">
    <source>
        <dbReference type="Google" id="ProtNLM"/>
    </source>
</evidence>
<evidence type="ECO:0000313" key="1">
    <source>
        <dbReference type="EMBL" id="SFD72386.1"/>
    </source>
</evidence>
<dbReference type="InterPro" id="IPR019644">
    <property type="entry name" value="DUF2508"/>
</dbReference>
<sequence length="72" mass="8785">MGKKKRKREVDKQLLDSLFAIEYEWKQIQSILNKSIESTEDGFYKENLARAKYLYLLKEAKHRKIRATRFYQ</sequence>
<keyword evidence="2" id="KW-1185">Reference proteome</keyword>
<dbReference type="EMBL" id="FOMR01000003">
    <property type="protein sequence ID" value="SFD72386.1"/>
    <property type="molecule type" value="Genomic_DNA"/>
</dbReference>
<dbReference type="Proteomes" id="UP000199474">
    <property type="component" value="Unassembled WGS sequence"/>
</dbReference>
<organism evidence="1 2">
    <name type="scientific">Lentibacillus persicus</name>
    <dbReference type="NCBI Taxonomy" id="640948"/>
    <lineage>
        <taxon>Bacteria</taxon>
        <taxon>Bacillati</taxon>
        <taxon>Bacillota</taxon>
        <taxon>Bacilli</taxon>
        <taxon>Bacillales</taxon>
        <taxon>Bacillaceae</taxon>
        <taxon>Lentibacillus</taxon>
    </lineage>
</organism>
<evidence type="ECO:0000313" key="2">
    <source>
        <dbReference type="Proteomes" id="UP000199474"/>
    </source>
</evidence>
<proteinExistence type="predicted"/>
<dbReference type="AlphaFoldDB" id="A0A1I1UNL3"/>